<accession>A0A3P6PKN5</accession>
<feature type="region of interest" description="Disordered" evidence="1">
    <location>
        <begin position="172"/>
        <end position="193"/>
    </location>
</feature>
<dbReference type="EMBL" id="UYRU01001783">
    <property type="protein sequence ID" value="VDK32540.1"/>
    <property type="molecule type" value="Genomic_DNA"/>
</dbReference>
<protein>
    <submittedName>
        <fullName evidence="2">Uncharacterized protein</fullName>
    </submittedName>
</protein>
<name>A0A3P6PKN5_DIBLA</name>
<dbReference type="AlphaFoldDB" id="A0A3P6PKN5"/>
<reference evidence="2 3" key="1">
    <citation type="submission" date="2018-11" db="EMBL/GenBank/DDBJ databases">
        <authorList>
            <consortium name="Pathogen Informatics"/>
        </authorList>
    </citation>
    <scope>NUCLEOTIDE SEQUENCE [LARGE SCALE GENOMIC DNA]</scope>
</reference>
<gene>
    <name evidence="2" type="ORF">DILT_LOCUS427</name>
</gene>
<evidence type="ECO:0000256" key="1">
    <source>
        <dbReference type="SAM" id="MobiDB-lite"/>
    </source>
</evidence>
<sequence length="224" mass="24599">MLLTACRTFVKRCIVENQLKMLKTSSISFDTIASTIAAVYRQETPAPNHFDLPTGVQSPRERNTSVCSPSTSITSRSISPQSPITASPWICHIENPERQSALKKMKIITSVTIALSLEVITPEQLIYLMRGHTLTGDKGLGSIRLLSPENELLFPASEPSCRRALRKVAGVSDSSASPLEPSTQQQQPQTATEALVVDPQPPACLRTVLEFPVKSRFYAFNCSR</sequence>
<evidence type="ECO:0000313" key="3">
    <source>
        <dbReference type="Proteomes" id="UP000281553"/>
    </source>
</evidence>
<organism evidence="2 3">
    <name type="scientific">Dibothriocephalus latus</name>
    <name type="common">Fish tapeworm</name>
    <name type="synonym">Diphyllobothrium latum</name>
    <dbReference type="NCBI Taxonomy" id="60516"/>
    <lineage>
        <taxon>Eukaryota</taxon>
        <taxon>Metazoa</taxon>
        <taxon>Spiralia</taxon>
        <taxon>Lophotrochozoa</taxon>
        <taxon>Platyhelminthes</taxon>
        <taxon>Cestoda</taxon>
        <taxon>Eucestoda</taxon>
        <taxon>Diphyllobothriidea</taxon>
        <taxon>Diphyllobothriidae</taxon>
        <taxon>Dibothriocephalus</taxon>
    </lineage>
</organism>
<feature type="compositionally biased region" description="Low complexity" evidence="1">
    <location>
        <begin position="177"/>
        <end position="193"/>
    </location>
</feature>
<feature type="region of interest" description="Disordered" evidence="1">
    <location>
        <begin position="51"/>
        <end position="80"/>
    </location>
</feature>
<feature type="compositionally biased region" description="Low complexity" evidence="1">
    <location>
        <begin position="68"/>
        <end position="80"/>
    </location>
</feature>
<dbReference type="OrthoDB" id="10597992at2759"/>
<evidence type="ECO:0000313" key="2">
    <source>
        <dbReference type="EMBL" id="VDK32540.1"/>
    </source>
</evidence>
<keyword evidence="3" id="KW-1185">Reference proteome</keyword>
<dbReference type="Proteomes" id="UP000281553">
    <property type="component" value="Unassembled WGS sequence"/>
</dbReference>
<proteinExistence type="predicted"/>